<proteinExistence type="predicted"/>
<dbReference type="AlphaFoldDB" id="A0A3L8CV96"/>
<accession>A0A3L8CV96</accession>
<dbReference type="Proteomes" id="UP000282672">
    <property type="component" value="Unassembled WGS sequence"/>
</dbReference>
<dbReference type="EMBL" id="PEGA01000007">
    <property type="protein sequence ID" value="RLU11771.1"/>
    <property type="molecule type" value="Genomic_DNA"/>
</dbReference>
<protein>
    <submittedName>
        <fullName evidence="2">Uncharacterized protein</fullName>
    </submittedName>
</protein>
<gene>
    <name evidence="2" type="ORF">CS076_08970</name>
    <name evidence="1" type="ORF">CS078_15920</name>
</gene>
<evidence type="ECO:0000313" key="4">
    <source>
        <dbReference type="Proteomes" id="UP000282672"/>
    </source>
</evidence>
<sequence>MTIVAGLTASDVFYGATDDEGPISLGFKLWVIATSFKVLGMLAPLRRSLSAGIYVGYVRNLSAKD</sequence>
<evidence type="ECO:0000313" key="1">
    <source>
        <dbReference type="EMBL" id="RLU08378.1"/>
    </source>
</evidence>
<dbReference type="Proteomes" id="UP000282140">
    <property type="component" value="Unassembled WGS sequence"/>
</dbReference>
<evidence type="ECO:0000313" key="3">
    <source>
        <dbReference type="Proteomes" id="UP000282140"/>
    </source>
</evidence>
<name>A0A3L8CV96_9PSED</name>
<comment type="caution">
    <text evidence="2">The sequence shown here is derived from an EMBL/GenBank/DDBJ whole genome shotgun (WGS) entry which is preliminary data.</text>
</comment>
<evidence type="ECO:0000313" key="2">
    <source>
        <dbReference type="EMBL" id="RLU11771.1"/>
    </source>
</evidence>
<reference evidence="3 4" key="1">
    <citation type="journal article" date="2018" name="Front. Microbiol.">
        <title>Discovery of Phloeophagus Beetles as a Source of Pseudomonas Strains That Produce Potentially New Bioactive Substances and Description of Pseudomonas bohemica sp. nov.</title>
        <authorList>
            <person name="Saati-Santamaria Z."/>
            <person name="Lopez-Mondejar R."/>
            <person name="Jimenez-Gomez A."/>
            <person name="Diez-Mendez A."/>
            <person name="Vetrovsky T."/>
            <person name="Igual J.M."/>
            <person name="Velazquez E."/>
            <person name="Kolarik M."/>
            <person name="Rivas R."/>
            <person name="Garcia-Fraile P."/>
        </authorList>
    </citation>
    <scope>NUCLEOTIDE SEQUENCE [LARGE SCALE GENOMIC DNA]</scope>
    <source>
        <strain evidence="2 4">A2-NA12</strain>
        <strain evidence="1 3">A2-NA13</strain>
    </source>
</reference>
<organism evidence="2 4">
    <name type="scientific">Pseudomonas prosekii</name>
    <dbReference type="NCBI Taxonomy" id="1148509"/>
    <lineage>
        <taxon>Bacteria</taxon>
        <taxon>Pseudomonadati</taxon>
        <taxon>Pseudomonadota</taxon>
        <taxon>Gammaproteobacteria</taxon>
        <taxon>Pseudomonadales</taxon>
        <taxon>Pseudomonadaceae</taxon>
        <taxon>Pseudomonas</taxon>
    </lineage>
</organism>
<dbReference type="EMBL" id="PEGB01000007">
    <property type="protein sequence ID" value="RLU08378.1"/>
    <property type="molecule type" value="Genomic_DNA"/>
</dbReference>
<keyword evidence="3" id="KW-1185">Reference proteome</keyword>